<dbReference type="RefSeq" id="WP_271923008.1">
    <property type="nucleotide sequence ID" value="NZ_JAQNDO010000001.1"/>
</dbReference>
<sequence>MTAIRRRFVDGKAYVFLIIDLHRMVHLSAEARRVASETSGTPDDDVTIHGIAVVGASFQFRVLGAMLFRAIRLLHRTAGFPVRFLDTQTEARAWFDERRRELGLPRPGAVASLDA</sequence>
<evidence type="ECO:0000313" key="2">
    <source>
        <dbReference type="Proteomes" id="UP001221411"/>
    </source>
</evidence>
<evidence type="ECO:0008006" key="3">
    <source>
        <dbReference type="Google" id="ProtNLM"/>
    </source>
</evidence>
<accession>A0ABT5EUG6</accession>
<organism evidence="1 2">
    <name type="scientific">Polyangium mundeleinium</name>
    <dbReference type="NCBI Taxonomy" id="2995306"/>
    <lineage>
        <taxon>Bacteria</taxon>
        <taxon>Pseudomonadati</taxon>
        <taxon>Myxococcota</taxon>
        <taxon>Polyangia</taxon>
        <taxon>Polyangiales</taxon>
        <taxon>Polyangiaceae</taxon>
        <taxon>Polyangium</taxon>
    </lineage>
</organism>
<dbReference type="EMBL" id="JAQNDO010000001">
    <property type="protein sequence ID" value="MDC0745474.1"/>
    <property type="molecule type" value="Genomic_DNA"/>
</dbReference>
<keyword evidence="2" id="KW-1185">Reference proteome</keyword>
<reference evidence="1 2" key="1">
    <citation type="submission" date="2022-11" db="EMBL/GenBank/DDBJ databases">
        <title>Minimal conservation of predation-associated metabolite biosynthetic gene clusters underscores biosynthetic potential of Myxococcota including descriptions for ten novel species: Archangium lansinium sp. nov., Myxococcus landrumus sp. nov., Nannocystis bai.</title>
        <authorList>
            <person name="Ahearne A."/>
            <person name="Stevens C."/>
            <person name="Dowd S."/>
        </authorList>
    </citation>
    <scope>NUCLEOTIDE SEQUENCE [LARGE SCALE GENOMIC DNA]</scope>
    <source>
        <strain evidence="1 2">RJM3</strain>
    </source>
</reference>
<dbReference type="Proteomes" id="UP001221411">
    <property type="component" value="Unassembled WGS sequence"/>
</dbReference>
<name>A0ABT5EUG6_9BACT</name>
<proteinExistence type="predicted"/>
<protein>
    <recommendedName>
        <fullName evidence="3">STAS/SEC14 domain-containing protein</fullName>
    </recommendedName>
</protein>
<comment type="caution">
    <text evidence="1">The sequence shown here is derived from an EMBL/GenBank/DDBJ whole genome shotgun (WGS) entry which is preliminary data.</text>
</comment>
<gene>
    <name evidence="1" type="ORF">POL67_29345</name>
</gene>
<evidence type="ECO:0000313" key="1">
    <source>
        <dbReference type="EMBL" id="MDC0745474.1"/>
    </source>
</evidence>